<name>A0A8C7BTW8_NEOVI</name>
<proteinExistence type="predicted"/>
<reference evidence="1" key="1">
    <citation type="submission" date="2025-08" db="UniProtKB">
        <authorList>
            <consortium name="Ensembl"/>
        </authorList>
    </citation>
    <scope>IDENTIFICATION</scope>
</reference>
<accession>A0A8C7BTW8</accession>
<dbReference type="GeneTree" id="ENSGT00910000147021"/>
<sequence>MIACDSLQPPQEVFIQGHLEKRMQICKVSGRSCCSGCKTLPQHIPREKVKKKKKSMTLCQKKAQAQQALPCCLIQEISPKHLS</sequence>
<evidence type="ECO:0000313" key="1">
    <source>
        <dbReference type="Ensembl" id="ENSNVIP00000027202.1"/>
    </source>
</evidence>
<dbReference type="AlphaFoldDB" id="A0A8C7BTW8"/>
<dbReference type="Proteomes" id="UP000694425">
    <property type="component" value="Unplaced"/>
</dbReference>
<protein>
    <submittedName>
        <fullName evidence="1">Uncharacterized protein</fullName>
    </submittedName>
</protein>
<dbReference type="Ensembl" id="ENSNVIT00000031549.1">
    <property type="protein sequence ID" value="ENSNVIP00000027202.1"/>
    <property type="gene ID" value="ENSNVIG00000021051.1"/>
</dbReference>
<reference evidence="1" key="2">
    <citation type="submission" date="2025-09" db="UniProtKB">
        <authorList>
            <consortium name="Ensembl"/>
        </authorList>
    </citation>
    <scope>IDENTIFICATION</scope>
</reference>
<organism evidence="1 2">
    <name type="scientific">Neovison vison</name>
    <name type="common">American mink</name>
    <name type="synonym">Mustela vison</name>
    <dbReference type="NCBI Taxonomy" id="452646"/>
    <lineage>
        <taxon>Eukaryota</taxon>
        <taxon>Metazoa</taxon>
        <taxon>Chordata</taxon>
        <taxon>Craniata</taxon>
        <taxon>Vertebrata</taxon>
        <taxon>Euteleostomi</taxon>
        <taxon>Mammalia</taxon>
        <taxon>Eutheria</taxon>
        <taxon>Laurasiatheria</taxon>
        <taxon>Carnivora</taxon>
        <taxon>Caniformia</taxon>
        <taxon>Musteloidea</taxon>
        <taxon>Mustelidae</taxon>
        <taxon>Mustelinae</taxon>
        <taxon>Neogale</taxon>
    </lineage>
</organism>
<evidence type="ECO:0000313" key="2">
    <source>
        <dbReference type="Proteomes" id="UP000694425"/>
    </source>
</evidence>
<keyword evidence="2" id="KW-1185">Reference proteome</keyword>